<dbReference type="InterPro" id="IPR000261">
    <property type="entry name" value="EH_dom"/>
</dbReference>
<dbReference type="SUPFAM" id="SSF47473">
    <property type="entry name" value="EF-hand"/>
    <property type="match status" value="1"/>
</dbReference>
<dbReference type="Pfam" id="PF12763">
    <property type="entry name" value="EH"/>
    <property type="match status" value="1"/>
</dbReference>
<dbReference type="PROSITE" id="PS50031">
    <property type="entry name" value="EH"/>
    <property type="match status" value="1"/>
</dbReference>
<reference evidence="12" key="1">
    <citation type="submission" date="2020-12" db="EMBL/GenBank/DDBJ databases">
        <title>Metabolic potential, ecology and presence of endohyphal bacteria is reflected in genomic diversity of Mucoromycotina.</title>
        <authorList>
            <person name="Muszewska A."/>
            <person name="Okrasinska A."/>
            <person name="Steczkiewicz K."/>
            <person name="Drgas O."/>
            <person name="Orlowska M."/>
            <person name="Perlinska-Lenart U."/>
            <person name="Aleksandrzak-Piekarczyk T."/>
            <person name="Szatraj K."/>
            <person name="Zielenkiewicz U."/>
            <person name="Pilsyk S."/>
            <person name="Malc E."/>
            <person name="Mieczkowski P."/>
            <person name="Kruszewska J.S."/>
            <person name="Biernat P."/>
            <person name="Pawlowska J."/>
        </authorList>
    </citation>
    <scope>NUCLEOTIDE SEQUENCE</scope>
    <source>
        <strain evidence="12">WA0000051536</strain>
    </source>
</reference>
<dbReference type="GO" id="GO:0005886">
    <property type="term" value="C:plasma membrane"/>
    <property type="evidence" value="ECO:0007669"/>
    <property type="project" value="UniProtKB-SubCell"/>
</dbReference>
<feature type="region of interest" description="Disordered" evidence="9">
    <location>
        <begin position="1"/>
        <end position="21"/>
    </location>
</feature>
<dbReference type="InterPro" id="IPR027417">
    <property type="entry name" value="P-loop_NTPase"/>
</dbReference>
<comment type="subcellular location">
    <subcellularLocation>
        <location evidence="1">Cell membrane</location>
        <topology evidence="1">Peripheral membrane protein</topology>
        <orientation evidence="1">Cytoplasmic side</orientation>
    </subcellularLocation>
    <subcellularLocation>
        <location evidence="2">Endosome membrane</location>
        <topology evidence="2">Peripheral membrane protein</topology>
    </subcellularLocation>
</comment>
<dbReference type="Pfam" id="PF16880">
    <property type="entry name" value="EHD_N"/>
    <property type="match status" value="1"/>
</dbReference>
<dbReference type="SUPFAM" id="SSF52540">
    <property type="entry name" value="P-loop containing nucleoside triphosphate hydrolases"/>
    <property type="match status" value="1"/>
</dbReference>
<evidence type="ECO:0000256" key="2">
    <source>
        <dbReference type="ARBA" id="ARBA00004481"/>
    </source>
</evidence>
<evidence type="ECO:0000259" key="11">
    <source>
        <dbReference type="PROSITE" id="PS51718"/>
    </source>
</evidence>
<keyword evidence="4" id="KW-0479">Metal-binding</keyword>
<evidence type="ECO:0000256" key="3">
    <source>
        <dbReference type="ARBA" id="ARBA00022475"/>
    </source>
</evidence>
<evidence type="ECO:0000256" key="4">
    <source>
        <dbReference type="ARBA" id="ARBA00022723"/>
    </source>
</evidence>
<dbReference type="SMART" id="SM00027">
    <property type="entry name" value="EH"/>
    <property type="match status" value="1"/>
</dbReference>
<dbReference type="GO" id="GO:0016197">
    <property type="term" value="P:endosomal transport"/>
    <property type="evidence" value="ECO:0007669"/>
    <property type="project" value="TreeGrafter"/>
</dbReference>
<comment type="caution">
    <text evidence="12">The sequence shown here is derived from an EMBL/GenBank/DDBJ whole genome shotgun (WGS) entry which is preliminary data.</text>
</comment>
<dbReference type="Gene3D" id="1.10.268.20">
    <property type="match status" value="1"/>
</dbReference>
<evidence type="ECO:0000313" key="12">
    <source>
        <dbReference type="EMBL" id="KAG2187335.1"/>
    </source>
</evidence>
<dbReference type="AlphaFoldDB" id="A0A8H7Q8L9"/>
<dbReference type="GO" id="GO:0010008">
    <property type="term" value="C:endosome membrane"/>
    <property type="evidence" value="ECO:0007669"/>
    <property type="project" value="UniProtKB-SubCell"/>
</dbReference>
<dbReference type="OrthoDB" id="1716625at2759"/>
<dbReference type="Proteomes" id="UP000612746">
    <property type="component" value="Unassembled WGS sequence"/>
</dbReference>
<feature type="domain" description="Dynamin-type G" evidence="11">
    <location>
        <begin position="92"/>
        <end position="331"/>
    </location>
</feature>
<dbReference type="InterPro" id="IPR040990">
    <property type="entry name" value="DUF5600"/>
</dbReference>
<dbReference type="CDD" id="cd00052">
    <property type="entry name" value="EH"/>
    <property type="match status" value="1"/>
</dbReference>
<keyword evidence="3" id="KW-1003">Cell membrane</keyword>
<dbReference type="Pfam" id="PF18150">
    <property type="entry name" value="DUF5600"/>
    <property type="match status" value="1"/>
</dbReference>
<dbReference type="CDD" id="cd09913">
    <property type="entry name" value="EHD"/>
    <property type="match status" value="1"/>
</dbReference>
<keyword evidence="13" id="KW-1185">Reference proteome</keyword>
<dbReference type="Gene3D" id="3.40.50.300">
    <property type="entry name" value="P-loop containing nucleotide triphosphate hydrolases"/>
    <property type="match status" value="1"/>
</dbReference>
<evidence type="ECO:0000256" key="1">
    <source>
        <dbReference type="ARBA" id="ARBA00004413"/>
    </source>
</evidence>
<dbReference type="PANTHER" id="PTHR11216">
    <property type="entry name" value="EH DOMAIN"/>
    <property type="match status" value="1"/>
</dbReference>
<dbReference type="InterPro" id="IPR011992">
    <property type="entry name" value="EF-hand-dom_pair"/>
</dbReference>
<evidence type="ECO:0000256" key="6">
    <source>
        <dbReference type="ARBA" id="ARBA00022753"/>
    </source>
</evidence>
<sequence>MSISKPSTPRPSIPPRASTASLSTDEYAPVIERLQTIYNRKIRPLETTYNFEGTLGKLGLIRYSSYIPAFPNIIILVPYLGFHSAPLTGSDIGAKPIVLLLGQYSTGKTSFIRSVIGKQYPGEHIGVEPTTDRFVAVMHGNQDRIIPGNAAAVNSELPFRGLDRFGQAFLSRFQVSQTTCPVLENMTIIDTPGILAGDKQRVDRGYDFTEVVEWFANRADLILLMFDSHKLDISNEFRMAINTLKGHEEKVRVVLNKSDMVSQQQLMRVYGAMMWSLGKVIQTPEVLRVYLTSFWVEKPANCFEECRDLIEAEQKDLLKDLRNLRRNAAIRKVNDIVKRARIAKIHALIISHLKKEMPSLFGKKKKQEALLANLESEFIKIQQTYHLAPGDFPNAARFRQSLVHYDFDKFRPYREEVINMAEQALSKDLPKVMSMFPHTAQPELAPSERNPFQEFDAESAMANNELPPSYWHADSVDASKYKSVFQGLEPNNGIVSGSKIKPVLMNTGLDTSVLADIWRLSDYDNDGAMDMYQFALAMHLVTVVKNGGELPEKLPSTLQPKFNGI</sequence>
<name>A0A8H7Q8L9_9FUNG</name>
<feature type="domain" description="EH" evidence="10">
    <location>
        <begin position="477"/>
        <end position="560"/>
    </location>
</feature>
<accession>A0A8H7Q8L9</accession>
<dbReference type="FunFam" id="3.40.50.300:FF:000147">
    <property type="entry name" value="EH domain-containing protein 1"/>
    <property type="match status" value="1"/>
</dbReference>
<proteinExistence type="predicted"/>
<evidence type="ECO:0000256" key="7">
    <source>
        <dbReference type="ARBA" id="ARBA00022837"/>
    </source>
</evidence>
<dbReference type="GO" id="GO:0046872">
    <property type="term" value="F:metal ion binding"/>
    <property type="evidence" value="ECO:0007669"/>
    <property type="project" value="UniProtKB-KW"/>
</dbReference>
<protein>
    <submittedName>
        <fullName evidence="12">Uncharacterized protein</fullName>
    </submittedName>
</protein>
<dbReference type="InterPro" id="IPR030381">
    <property type="entry name" value="G_DYNAMIN_dom"/>
</dbReference>
<dbReference type="EMBL" id="JAEPRA010000003">
    <property type="protein sequence ID" value="KAG2187335.1"/>
    <property type="molecule type" value="Genomic_DNA"/>
</dbReference>
<dbReference type="PROSITE" id="PS51718">
    <property type="entry name" value="G_DYNAMIN_2"/>
    <property type="match status" value="1"/>
</dbReference>
<evidence type="ECO:0000256" key="9">
    <source>
        <dbReference type="SAM" id="MobiDB-lite"/>
    </source>
</evidence>
<keyword evidence="6" id="KW-0967">Endosome</keyword>
<dbReference type="GO" id="GO:0006897">
    <property type="term" value="P:endocytosis"/>
    <property type="evidence" value="ECO:0007669"/>
    <property type="project" value="TreeGrafter"/>
</dbReference>
<keyword evidence="8" id="KW-0472">Membrane</keyword>
<keyword evidence="5" id="KW-0547">Nucleotide-binding</keyword>
<evidence type="ECO:0000256" key="8">
    <source>
        <dbReference type="ARBA" id="ARBA00023136"/>
    </source>
</evidence>
<gene>
    <name evidence="12" type="ORF">INT44_005021</name>
</gene>
<evidence type="ECO:0000313" key="13">
    <source>
        <dbReference type="Proteomes" id="UP000612746"/>
    </source>
</evidence>
<dbReference type="InterPro" id="IPR031692">
    <property type="entry name" value="EHD_N"/>
</dbReference>
<organism evidence="12 13">
    <name type="scientific">Umbelopsis vinacea</name>
    <dbReference type="NCBI Taxonomy" id="44442"/>
    <lineage>
        <taxon>Eukaryota</taxon>
        <taxon>Fungi</taxon>
        <taxon>Fungi incertae sedis</taxon>
        <taxon>Mucoromycota</taxon>
        <taxon>Mucoromycotina</taxon>
        <taxon>Umbelopsidomycetes</taxon>
        <taxon>Umbelopsidales</taxon>
        <taxon>Umbelopsidaceae</taxon>
        <taxon>Umbelopsis</taxon>
    </lineage>
</organism>
<keyword evidence="7" id="KW-0106">Calcium</keyword>
<evidence type="ECO:0000259" key="10">
    <source>
        <dbReference type="PROSITE" id="PS50031"/>
    </source>
</evidence>
<dbReference type="GO" id="GO:0005525">
    <property type="term" value="F:GTP binding"/>
    <property type="evidence" value="ECO:0007669"/>
    <property type="project" value="InterPro"/>
</dbReference>
<dbReference type="InterPro" id="IPR045063">
    <property type="entry name" value="Dynamin_N"/>
</dbReference>
<dbReference type="Pfam" id="PF00350">
    <property type="entry name" value="Dynamin_N"/>
    <property type="match status" value="1"/>
</dbReference>
<evidence type="ECO:0000256" key="5">
    <source>
        <dbReference type="ARBA" id="ARBA00022741"/>
    </source>
</evidence>
<dbReference type="Gene3D" id="1.10.238.10">
    <property type="entry name" value="EF-hand"/>
    <property type="match status" value="1"/>
</dbReference>
<dbReference type="PANTHER" id="PTHR11216:SF31">
    <property type="entry name" value="AT21416P"/>
    <property type="match status" value="1"/>
</dbReference>